<evidence type="ECO:0000313" key="3">
    <source>
        <dbReference type="EnsemblMetazoa" id="CLYHEMP002521.1"/>
    </source>
</evidence>
<sequence>MKVLILIFLGILTLVQNQMMDFKFLNPLKDKKLVDESLFLYQTDNVPQQKCVIDCAASPKCGSVNHHDKTQTCILNREPNSNGEDVKDFLTNAEGWIFFQKTKTKDSPKIPEGDVINKNEEFYTERGKIIQEMDVLPLQWKLSFKFKPRVMGYEKISSLIHFQSKKISGGSKANIIAAGVSKNQHLYVKLITATNFTAFYTYSKEPLQPEQWIYVRINLYQLNNGKYYIFWAIDNQLQNDVEVPGWGTVYTDIQVLVTAKGSNVVSGKMKELKFQPSKGITYNSGLLQEIIPKWGKSWLIKVSFKVVKQPIEKWNCIFHFVKDGGYFNRLPTMYFKSDTNEVQFVLCQDPTNRNLCLNTFLPSFVLNTKYDFEIKHQLEGNGYYMSVYINGVLEKRDVTFTNPGVYENVEVYIGPWFWWDQHTNWSVEVSNLMFANIN</sequence>
<dbReference type="InterPro" id="IPR003609">
    <property type="entry name" value="Pan_app"/>
</dbReference>
<dbReference type="Proteomes" id="UP000594262">
    <property type="component" value="Unplaced"/>
</dbReference>
<name>A0A7M5UPL2_9CNID</name>
<feature type="signal peptide" evidence="1">
    <location>
        <begin position="1"/>
        <end position="17"/>
    </location>
</feature>
<evidence type="ECO:0000256" key="1">
    <source>
        <dbReference type="SAM" id="SignalP"/>
    </source>
</evidence>
<keyword evidence="1" id="KW-0732">Signal</keyword>
<feature type="chain" id="PRO_5029605380" description="Apple domain-containing protein" evidence="1">
    <location>
        <begin position="18"/>
        <end position="438"/>
    </location>
</feature>
<evidence type="ECO:0000313" key="4">
    <source>
        <dbReference type="Proteomes" id="UP000594262"/>
    </source>
</evidence>
<proteinExistence type="predicted"/>
<dbReference type="Pfam" id="PF00024">
    <property type="entry name" value="PAN_1"/>
    <property type="match status" value="1"/>
</dbReference>
<reference evidence="3" key="1">
    <citation type="submission" date="2021-01" db="UniProtKB">
        <authorList>
            <consortium name="EnsemblMetazoa"/>
        </authorList>
    </citation>
    <scope>IDENTIFICATION</scope>
</reference>
<evidence type="ECO:0000259" key="2">
    <source>
        <dbReference type="Pfam" id="PF00024"/>
    </source>
</evidence>
<protein>
    <recommendedName>
        <fullName evidence="2">Apple domain-containing protein</fullName>
    </recommendedName>
</protein>
<accession>A0A7M5UPL2</accession>
<dbReference type="EnsemblMetazoa" id="CLYHEMT002521.1">
    <property type="protein sequence ID" value="CLYHEMP002521.1"/>
    <property type="gene ID" value="CLYHEMG002521"/>
</dbReference>
<organism evidence="3 4">
    <name type="scientific">Clytia hemisphaerica</name>
    <dbReference type="NCBI Taxonomy" id="252671"/>
    <lineage>
        <taxon>Eukaryota</taxon>
        <taxon>Metazoa</taxon>
        <taxon>Cnidaria</taxon>
        <taxon>Hydrozoa</taxon>
        <taxon>Hydroidolina</taxon>
        <taxon>Leptothecata</taxon>
        <taxon>Obeliida</taxon>
        <taxon>Clytiidae</taxon>
        <taxon>Clytia</taxon>
    </lineage>
</organism>
<keyword evidence="4" id="KW-1185">Reference proteome</keyword>
<dbReference type="AlphaFoldDB" id="A0A7M5UPL2"/>
<feature type="domain" description="Apple" evidence="2">
    <location>
        <begin position="47"/>
        <end position="85"/>
    </location>
</feature>